<keyword evidence="2" id="KW-0547">Nucleotide-binding</keyword>
<dbReference type="InterPro" id="IPR003593">
    <property type="entry name" value="AAA+_ATPase"/>
</dbReference>
<dbReference type="GO" id="GO:0016887">
    <property type="term" value="F:ATP hydrolysis activity"/>
    <property type="evidence" value="ECO:0007669"/>
    <property type="project" value="InterPro"/>
</dbReference>
<evidence type="ECO:0000313" key="8">
    <source>
        <dbReference type="Proteomes" id="UP001138768"/>
    </source>
</evidence>
<dbReference type="SUPFAM" id="SSF52540">
    <property type="entry name" value="P-loop containing nucleoside triphosphate hydrolases"/>
    <property type="match status" value="1"/>
</dbReference>
<dbReference type="PROSITE" id="PS00211">
    <property type="entry name" value="ABC_TRANSPORTER_1"/>
    <property type="match status" value="1"/>
</dbReference>
<dbReference type="GO" id="GO:0005524">
    <property type="term" value="F:ATP binding"/>
    <property type="evidence" value="ECO:0007669"/>
    <property type="project" value="UniProtKB-KW"/>
</dbReference>
<evidence type="ECO:0000256" key="4">
    <source>
        <dbReference type="ARBA" id="ARBA00022967"/>
    </source>
</evidence>
<evidence type="ECO:0000256" key="5">
    <source>
        <dbReference type="ARBA" id="ARBA00037066"/>
    </source>
</evidence>
<dbReference type="RefSeq" id="WP_200246512.1">
    <property type="nucleotide sequence ID" value="NZ_NRRY01000031.1"/>
</dbReference>
<protein>
    <submittedName>
        <fullName evidence="7">ABC transporter</fullName>
    </submittedName>
</protein>
<sequence>MSLLKVEALSVDIGGKRLLENLDLEIMAGELFGLIGPNGAGKSTLVKAIMQLLPYSGTVSLDGQPLAQLSARARAQRLAYLSQDDRLQWPISVQNLVALGRHPYRGSWWRGAGLGSAGLGGRKGGNAQAQADERAIEQAMQATDIWSLRERRADELSGGERARARLARVLAVEADVLLADEPVAALDPMHQLRVMELLRARCQAGQTVVVVLHDLTLASRFCDRLLLLDQGVAVASGPVETVLSPSHLASVYSVQAIIGEHQDGDQVHRYIVPWTCDRPGGTST</sequence>
<reference evidence="7 8" key="1">
    <citation type="journal article" date="2020" name="Microorganisms">
        <title>Osmotic Adaptation and Compatible Solute Biosynthesis of Phototrophic Bacteria as Revealed from Genome Analyses.</title>
        <authorList>
            <person name="Imhoff J.F."/>
            <person name="Rahn T."/>
            <person name="Kunzel S."/>
            <person name="Keller A."/>
            <person name="Neulinger S.C."/>
        </authorList>
    </citation>
    <scope>NUCLEOTIDE SEQUENCE [LARGE SCALE GENOMIC DNA]</scope>
    <source>
        <strain evidence="7 8">DSM 25653</strain>
    </source>
</reference>
<dbReference type="Pfam" id="PF00005">
    <property type="entry name" value="ABC_tran"/>
    <property type="match status" value="1"/>
</dbReference>
<evidence type="ECO:0000256" key="1">
    <source>
        <dbReference type="ARBA" id="ARBA00022448"/>
    </source>
</evidence>
<dbReference type="PANTHER" id="PTHR42794">
    <property type="entry name" value="HEMIN IMPORT ATP-BINDING PROTEIN HMUV"/>
    <property type="match status" value="1"/>
</dbReference>
<proteinExistence type="predicted"/>
<dbReference type="Proteomes" id="UP001138768">
    <property type="component" value="Unassembled WGS sequence"/>
</dbReference>
<dbReference type="SMART" id="SM00382">
    <property type="entry name" value="AAA"/>
    <property type="match status" value="1"/>
</dbReference>
<dbReference type="InterPro" id="IPR027417">
    <property type="entry name" value="P-loop_NTPase"/>
</dbReference>
<comment type="caution">
    <text evidence="7">The sequence shown here is derived from an EMBL/GenBank/DDBJ whole genome shotgun (WGS) entry which is preliminary data.</text>
</comment>
<feature type="domain" description="ABC transporter" evidence="6">
    <location>
        <begin position="4"/>
        <end position="255"/>
    </location>
</feature>
<name>A0A9X0WAN4_9GAMM</name>
<dbReference type="InterPro" id="IPR017871">
    <property type="entry name" value="ABC_transporter-like_CS"/>
</dbReference>
<evidence type="ECO:0000256" key="2">
    <source>
        <dbReference type="ARBA" id="ARBA00022741"/>
    </source>
</evidence>
<accession>A0A9X0WAN4</accession>
<organism evidence="7 8">
    <name type="scientific">Lamprobacter modestohalophilus</name>
    <dbReference type="NCBI Taxonomy" id="1064514"/>
    <lineage>
        <taxon>Bacteria</taxon>
        <taxon>Pseudomonadati</taxon>
        <taxon>Pseudomonadota</taxon>
        <taxon>Gammaproteobacteria</taxon>
        <taxon>Chromatiales</taxon>
        <taxon>Chromatiaceae</taxon>
        <taxon>Lamprobacter</taxon>
    </lineage>
</organism>
<gene>
    <name evidence="7" type="ORF">CKO42_16760</name>
</gene>
<evidence type="ECO:0000313" key="7">
    <source>
        <dbReference type="EMBL" id="MBK1620063.1"/>
    </source>
</evidence>
<dbReference type="Gene3D" id="3.40.50.300">
    <property type="entry name" value="P-loop containing nucleotide triphosphate hydrolases"/>
    <property type="match status" value="1"/>
</dbReference>
<keyword evidence="3" id="KW-0067">ATP-binding</keyword>
<dbReference type="InterPro" id="IPR003439">
    <property type="entry name" value="ABC_transporter-like_ATP-bd"/>
</dbReference>
<keyword evidence="4" id="KW-1278">Translocase</keyword>
<keyword evidence="8" id="KW-1185">Reference proteome</keyword>
<dbReference type="EMBL" id="NRRY01000031">
    <property type="protein sequence ID" value="MBK1620063.1"/>
    <property type="molecule type" value="Genomic_DNA"/>
</dbReference>
<dbReference type="PANTHER" id="PTHR42794:SF1">
    <property type="entry name" value="HEMIN IMPORT ATP-BINDING PROTEIN HMUV"/>
    <property type="match status" value="1"/>
</dbReference>
<dbReference type="CDD" id="cd03214">
    <property type="entry name" value="ABC_Iron-Siderophores_B12_Hemin"/>
    <property type="match status" value="1"/>
</dbReference>
<comment type="function">
    <text evidence="5">Part of the ABC transporter complex HmuTUV involved in hemin import. Responsible for energy coupling to the transport system.</text>
</comment>
<dbReference type="AlphaFoldDB" id="A0A9X0WAN4"/>
<dbReference type="PROSITE" id="PS50893">
    <property type="entry name" value="ABC_TRANSPORTER_2"/>
    <property type="match status" value="1"/>
</dbReference>
<evidence type="ECO:0000256" key="3">
    <source>
        <dbReference type="ARBA" id="ARBA00022840"/>
    </source>
</evidence>
<evidence type="ECO:0000259" key="6">
    <source>
        <dbReference type="PROSITE" id="PS50893"/>
    </source>
</evidence>
<keyword evidence="1" id="KW-0813">Transport</keyword>